<evidence type="ECO:0000256" key="2">
    <source>
        <dbReference type="SAM" id="SignalP"/>
    </source>
</evidence>
<accession>A0A107FKR7</accession>
<dbReference type="AlphaFoldDB" id="A0A107FKR7"/>
<gene>
    <name evidence="3" type="ORF">WL73_01190</name>
</gene>
<organism evidence="3 4">
    <name type="scientific">Burkholderia ubonensis</name>
    <dbReference type="NCBI Taxonomy" id="101571"/>
    <lineage>
        <taxon>Bacteria</taxon>
        <taxon>Pseudomonadati</taxon>
        <taxon>Pseudomonadota</taxon>
        <taxon>Betaproteobacteria</taxon>
        <taxon>Burkholderiales</taxon>
        <taxon>Burkholderiaceae</taxon>
        <taxon>Burkholderia</taxon>
        <taxon>Burkholderia cepacia complex</taxon>
    </lineage>
</organism>
<feature type="signal peptide" evidence="2">
    <location>
        <begin position="1"/>
        <end position="46"/>
    </location>
</feature>
<keyword evidence="2" id="KW-0732">Signal</keyword>
<dbReference type="Proteomes" id="UP000062998">
    <property type="component" value="Unassembled WGS sequence"/>
</dbReference>
<evidence type="ECO:0000256" key="1">
    <source>
        <dbReference type="SAM" id="MobiDB-lite"/>
    </source>
</evidence>
<protein>
    <submittedName>
        <fullName evidence="3">Uncharacterized protein</fullName>
    </submittedName>
</protein>
<evidence type="ECO:0000313" key="3">
    <source>
        <dbReference type="EMBL" id="KWD95311.1"/>
    </source>
</evidence>
<dbReference type="RefSeq" id="WP_060326871.1">
    <property type="nucleotide sequence ID" value="NZ_LPIU01000049.1"/>
</dbReference>
<feature type="chain" id="PRO_5007127721" evidence="2">
    <location>
        <begin position="47"/>
        <end position="435"/>
    </location>
</feature>
<dbReference type="OrthoDB" id="8928404at2"/>
<dbReference type="EMBL" id="LPIX01000095">
    <property type="protein sequence ID" value="KWD95311.1"/>
    <property type="molecule type" value="Genomic_DNA"/>
</dbReference>
<evidence type="ECO:0000313" key="4">
    <source>
        <dbReference type="Proteomes" id="UP000062998"/>
    </source>
</evidence>
<reference evidence="3 4" key="1">
    <citation type="submission" date="2015-11" db="EMBL/GenBank/DDBJ databases">
        <title>Expanding the genomic diversity of Burkholderia species for the development of highly accurate diagnostics.</title>
        <authorList>
            <person name="Sahl J."/>
            <person name="Keim P."/>
            <person name="Wagner D."/>
        </authorList>
    </citation>
    <scope>NUCLEOTIDE SEQUENCE [LARGE SCALE GENOMIC DNA]</scope>
    <source>
        <strain evidence="3 4">MSMB2167WGS</strain>
    </source>
</reference>
<name>A0A107FKR7_9BURK</name>
<feature type="region of interest" description="Disordered" evidence="1">
    <location>
        <begin position="48"/>
        <end position="73"/>
    </location>
</feature>
<proteinExistence type="predicted"/>
<comment type="caution">
    <text evidence="3">The sequence shown here is derived from an EMBL/GenBank/DDBJ whole genome shotgun (WGS) entry which is preliminary data.</text>
</comment>
<sequence length="435" mass="46571">MTTLRARITAGSKADRRKAARTIAGALCAACCLVVAASVAPPAALAGATARHKAAPRPSAQRKDTGDPRRFMHGIGVADAGNGKRWIFFSGSGIPPRGALSNGNWPHDVYVGEWSPGSARITHVRTFISRPEAQEPVSVAQNGHGDLFVTFEDGWNAPQEVSQRYGVYRRDLKPVKPYPNDVESGGHSGHVAAVGERFVVFYSADWIDGGGVDNLGTGGGVYLKTYDAAGRLLNHVPVAPHSREWWPVIAGSPHRALLVWQKFIKDSTNAMLEYALFDPATAKLEKLGELSEAIRYYVYAAAYVPAIDRFIVVTTTADQRGVAMLIDPDGRRTAMLDCLPATVRESGIGVAGASAYVPTHDGRLLTLALAPARITVRGAQRSPIPWGTTGIAGFPVNDTTMHFLSLTPAGVREADFEPGRESALAEPEAQCANRQ</sequence>
<feature type="compositionally biased region" description="Basic and acidic residues" evidence="1">
    <location>
        <begin position="61"/>
        <end position="70"/>
    </location>
</feature>